<evidence type="ECO:0000313" key="5">
    <source>
        <dbReference type="Proteomes" id="UP001324634"/>
    </source>
</evidence>
<proteinExistence type="predicted"/>
<keyword evidence="1 2" id="KW-0597">Phosphoprotein</keyword>
<dbReference type="PROSITE" id="PS50110">
    <property type="entry name" value="RESPONSE_REGULATORY"/>
    <property type="match status" value="1"/>
</dbReference>
<dbReference type="PANTHER" id="PTHR44591">
    <property type="entry name" value="STRESS RESPONSE REGULATOR PROTEIN 1"/>
    <property type="match status" value="1"/>
</dbReference>
<keyword evidence="5" id="KW-1185">Reference proteome</keyword>
<evidence type="ECO:0000313" key="4">
    <source>
        <dbReference type="EMBL" id="WPU63974.1"/>
    </source>
</evidence>
<evidence type="ECO:0000256" key="1">
    <source>
        <dbReference type="ARBA" id="ARBA00022553"/>
    </source>
</evidence>
<accession>A0AAX4HL31</accession>
<gene>
    <name evidence="4" type="ORF">SOO65_14860</name>
</gene>
<dbReference type="Proteomes" id="UP001324634">
    <property type="component" value="Chromosome"/>
</dbReference>
<evidence type="ECO:0000256" key="2">
    <source>
        <dbReference type="PROSITE-ProRule" id="PRU00169"/>
    </source>
</evidence>
<sequence>MKKGNLLIVDDEPILLETLKYNLSDLAEKIFLAINGKMALEIIKRESIQCILCDINMPVMNGVELVKNIRALGLETPLIFYTGHGNHDLMLEAVKYGAFDFINKPALDHIEEVVERGLQVGRGDHQESKSDFMSEYRKLLASQ</sequence>
<dbReference type="Gene3D" id="3.40.50.2300">
    <property type="match status" value="1"/>
</dbReference>
<dbReference type="InterPro" id="IPR050595">
    <property type="entry name" value="Bact_response_regulator"/>
</dbReference>
<organism evidence="4 5">
    <name type="scientific">Peredibacter starrii</name>
    <dbReference type="NCBI Taxonomy" id="28202"/>
    <lineage>
        <taxon>Bacteria</taxon>
        <taxon>Pseudomonadati</taxon>
        <taxon>Bdellovibrionota</taxon>
        <taxon>Bacteriovoracia</taxon>
        <taxon>Bacteriovoracales</taxon>
        <taxon>Bacteriovoracaceae</taxon>
        <taxon>Peredibacter</taxon>
    </lineage>
</organism>
<dbReference type="SUPFAM" id="SSF52172">
    <property type="entry name" value="CheY-like"/>
    <property type="match status" value="1"/>
</dbReference>
<dbReference type="GO" id="GO:0000160">
    <property type="term" value="P:phosphorelay signal transduction system"/>
    <property type="evidence" value="ECO:0007669"/>
    <property type="project" value="InterPro"/>
</dbReference>
<dbReference type="PANTHER" id="PTHR44591:SF3">
    <property type="entry name" value="RESPONSE REGULATORY DOMAIN-CONTAINING PROTEIN"/>
    <property type="match status" value="1"/>
</dbReference>
<dbReference type="EMBL" id="CP139487">
    <property type="protein sequence ID" value="WPU63974.1"/>
    <property type="molecule type" value="Genomic_DNA"/>
</dbReference>
<feature type="modified residue" description="4-aspartylphosphate" evidence="2">
    <location>
        <position position="54"/>
    </location>
</feature>
<reference evidence="4 5" key="1">
    <citation type="submission" date="2023-11" db="EMBL/GenBank/DDBJ databases">
        <title>Peredibacter starrii A3.12.</title>
        <authorList>
            <person name="Mitchell R.J."/>
        </authorList>
    </citation>
    <scope>NUCLEOTIDE SEQUENCE [LARGE SCALE GENOMIC DNA]</scope>
    <source>
        <strain evidence="4 5">A3.12</strain>
    </source>
</reference>
<dbReference type="SMART" id="SM00448">
    <property type="entry name" value="REC"/>
    <property type="match status" value="1"/>
</dbReference>
<dbReference type="Pfam" id="PF00072">
    <property type="entry name" value="Response_reg"/>
    <property type="match status" value="1"/>
</dbReference>
<dbReference type="InterPro" id="IPR001789">
    <property type="entry name" value="Sig_transdc_resp-reg_receiver"/>
</dbReference>
<name>A0AAX4HL31_9BACT</name>
<protein>
    <submittedName>
        <fullName evidence="4">Response regulator</fullName>
    </submittedName>
</protein>
<dbReference type="RefSeq" id="WP_321391754.1">
    <property type="nucleotide sequence ID" value="NZ_CP139487.1"/>
</dbReference>
<dbReference type="AlphaFoldDB" id="A0AAX4HL31"/>
<dbReference type="InterPro" id="IPR011006">
    <property type="entry name" value="CheY-like_superfamily"/>
</dbReference>
<evidence type="ECO:0000259" key="3">
    <source>
        <dbReference type="PROSITE" id="PS50110"/>
    </source>
</evidence>
<feature type="domain" description="Response regulatory" evidence="3">
    <location>
        <begin position="5"/>
        <end position="119"/>
    </location>
</feature>
<dbReference type="KEGG" id="psti:SOO65_14860"/>